<reference evidence="3 4" key="1">
    <citation type="submission" date="2019-10" db="EMBL/GenBank/DDBJ databases">
        <authorList>
            <person name="Karimi E."/>
        </authorList>
    </citation>
    <scope>NUCLEOTIDE SEQUENCE [LARGE SCALE GENOMIC DNA]</scope>
    <source>
        <strain evidence="3">Exiguobacterium sp. 9Y</strain>
    </source>
</reference>
<dbReference type="AlphaFoldDB" id="A0A653IEE4"/>
<name>A0A653IEE4_9BACL</name>
<accession>A0A653IEE4</accession>
<dbReference type="PANTHER" id="PTHR46268:SF6">
    <property type="entry name" value="UNIVERSAL STRESS PROTEIN UP12"/>
    <property type="match status" value="1"/>
</dbReference>
<dbReference type="InterPro" id="IPR014729">
    <property type="entry name" value="Rossmann-like_a/b/a_fold"/>
</dbReference>
<gene>
    <name evidence="3" type="ORF">EXIGUO9Y_330033</name>
</gene>
<dbReference type="CDD" id="cd00293">
    <property type="entry name" value="USP-like"/>
    <property type="match status" value="1"/>
</dbReference>
<dbReference type="InterPro" id="IPR006016">
    <property type="entry name" value="UspA"/>
</dbReference>
<evidence type="ECO:0000313" key="3">
    <source>
        <dbReference type="EMBL" id="VWX37609.1"/>
    </source>
</evidence>
<dbReference type="PANTHER" id="PTHR46268">
    <property type="entry name" value="STRESS RESPONSE PROTEIN NHAX"/>
    <property type="match status" value="1"/>
</dbReference>
<organism evidence="3 4">
    <name type="scientific">Exiguobacterium oxidotolerans</name>
    <dbReference type="NCBI Taxonomy" id="223958"/>
    <lineage>
        <taxon>Bacteria</taxon>
        <taxon>Bacillati</taxon>
        <taxon>Bacillota</taxon>
        <taxon>Bacilli</taxon>
        <taxon>Bacillales</taxon>
        <taxon>Bacillales Family XII. Incertae Sedis</taxon>
        <taxon>Exiguobacterium</taxon>
    </lineage>
</organism>
<evidence type="ECO:0000259" key="2">
    <source>
        <dbReference type="Pfam" id="PF00582"/>
    </source>
</evidence>
<sequence>MYNHILLAVDGSDHSVRAAEEAIKLARLNESSKIEVVFVADFAKAREEVLHSEGSGALEVARRRKLGPVEEKLEAAGVSYYVTILRGEPGPAIVEHANQQPTDMTIIGSRGLNSLQEMVLGSVSHKVAKRVKSPVMIVK</sequence>
<feature type="domain" description="UspA" evidence="2">
    <location>
        <begin position="1"/>
        <end position="139"/>
    </location>
</feature>
<dbReference type="EMBL" id="CABWKQ010000027">
    <property type="protein sequence ID" value="VWX37609.1"/>
    <property type="molecule type" value="Genomic_DNA"/>
</dbReference>
<dbReference type="Gene3D" id="3.40.50.620">
    <property type="entry name" value="HUPs"/>
    <property type="match status" value="1"/>
</dbReference>
<dbReference type="Pfam" id="PF00582">
    <property type="entry name" value="Usp"/>
    <property type="match status" value="1"/>
</dbReference>
<keyword evidence="4" id="KW-1185">Reference proteome</keyword>
<comment type="similarity">
    <text evidence="1">Belongs to the universal stress protein A family.</text>
</comment>
<dbReference type="Proteomes" id="UP000439752">
    <property type="component" value="Unassembled WGS sequence"/>
</dbReference>
<dbReference type="PRINTS" id="PR01438">
    <property type="entry name" value="UNVRSLSTRESS"/>
</dbReference>
<evidence type="ECO:0000313" key="4">
    <source>
        <dbReference type="Proteomes" id="UP000439752"/>
    </source>
</evidence>
<protein>
    <submittedName>
        <fullName evidence="3">Universal stress protein</fullName>
    </submittedName>
</protein>
<dbReference type="InterPro" id="IPR006015">
    <property type="entry name" value="Universal_stress_UspA"/>
</dbReference>
<dbReference type="SUPFAM" id="SSF52402">
    <property type="entry name" value="Adenine nucleotide alpha hydrolases-like"/>
    <property type="match status" value="1"/>
</dbReference>
<evidence type="ECO:0000256" key="1">
    <source>
        <dbReference type="ARBA" id="ARBA00008791"/>
    </source>
</evidence>
<dbReference type="RefSeq" id="WP_029330103.1">
    <property type="nucleotide sequence ID" value="NZ_LR732312.1"/>
</dbReference>
<proteinExistence type="inferred from homology"/>